<accession>A0A841HKC1</accession>
<dbReference type="Proteomes" id="UP000588068">
    <property type="component" value="Unassembled WGS sequence"/>
</dbReference>
<comment type="caution">
    <text evidence="15">The sequence shown here is derived from an EMBL/GenBank/DDBJ whole genome shotgun (WGS) entry which is preliminary data.</text>
</comment>
<dbReference type="SUPFAM" id="SSF56935">
    <property type="entry name" value="Porins"/>
    <property type="match status" value="1"/>
</dbReference>
<keyword evidence="6 11" id="KW-0798">TonB box</keyword>
<keyword evidence="12" id="KW-0732">Signal</keyword>
<evidence type="ECO:0000256" key="1">
    <source>
        <dbReference type="ARBA" id="ARBA00004571"/>
    </source>
</evidence>
<dbReference type="NCBIfam" id="TIGR01783">
    <property type="entry name" value="TonB-siderophor"/>
    <property type="match status" value="1"/>
</dbReference>
<gene>
    <name evidence="15" type="ORF">HNQ60_001628</name>
</gene>
<dbReference type="InterPro" id="IPR000531">
    <property type="entry name" value="Beta-barrel_TonB"/>
</dbReference>
<dbReference type="PANTHER" id="PTHR32552:SF74">
    <property type="entry name" value="HYDROXAMATE SIDEROPHORE RECEPTOR FHUE"/>
    <property type="match status" value="1"/>
</dbReference>
<evidence type="ECO:0000256" key="2">
    <source>
        <dbReference type="ARBA" id="ARBA00009810"/>
    </source>
</evidence>
<evidence type="ECO:0000256" key="11">
    <source>
        <dbReference type="RuleBase" id="RU003357"/>
    </source>
</evidence>
<keyword evidence="8 15" id="KW-0675">Receptor</keyword>
<dbReference type="PANTHER" id="PTHR32552">
    <property type="entry name" value="FERRICHROME IRON RECEPTOR-RELATED"/>
    <property type="match status" value="1"/>
</dbReference>
<dbReference type="Gene3D" id="2.170.130.10">
    <property type="entry name" value="TonB-dependent receptor, plug domain"/>
    <property type="match status" value="1"/>
</dbReference>
<keyword evidence="7 10" id="KW-0472">Membrane</keyword>
<reference evidence="15 16" key="1">
    <citation type="submission" date="2020-08" db="EMBL/GenBank/DDBJ databases">
        <title>Genomic Encyclopedia of Type Strains, Phase IV (KMG-IV): sequencing the most valuable type-strain genomes for metagenomic binning, comparative biology and taxonomic classification.</title>
        <authorList>
            <person name="Goeker M."/>
        </authorList>
    </citation>
    <scope>NUCLEOTIDE SEQUENCE [LARGE SCALE GENOMIC DNA]</scope>
    <source>
        <strain evidence="15 16">DSM 26723</strain>
    </source>
</reference>
<dbReference type="Pfam" id="PF07715">
    <property type="entry name" value="Plug"/>
    <property type="match status" value="1"/>
</dbReference>
<protein>
    <submittedName>
        <fullName evidence="15">Outer membrane receptor for ferric coprogen and ferric-rhodotorulic acid</fullName>
    </submittedName>
</protein>
<evidence type="ECO:0000256" key="6">
    <source>
        <dbReference type="ARBA" id="ARBA00023077"/>
    </source>
</evidence>
<keyword evidence="5 10" id="KW-0812">Transmembrane</keyword>
<dbReference type="PROSITE" id="PS52016">
    <property type="entry name" value="TONB_DEPENDENT_REC_3"/>
    <property type="match status" value="1"/>
</dbReference>
<evidence type="ECO:0000256" key="3">
    <source>
        <dbReference type="ARBA" id="ARBA00022448"/>
    </source>
</evidence>
<dbReference type="Gene3D" id="2.40.170.20">
    <property type="entry name" value="TonB-dependent receptor, beta-barrel domain"/>
    <property type="match status" value="1"/>
</dbReference>
<evidence type="ECO:0000259" key="14">
    <source>
        <dbReference type="Pfam" id="PF07715"/>
    </source>
</evidence>
<dbReference type="Pfam" id="PF00593">
    <property type="entry name" value="TonB_dep_Rec_b-barrel"/>
    <property type="match status" value="1"/>
</dbReference>
<name>A0A841HKC1_9GAMM</name>
<evidence type="ECO:0000313" key="16">
    <source>
        <dbReference type="Proteomes" id="UP000588068"/>
    </source>
</evidence>
<proteinExistence type="inferred from homology"/>
<dbReference type="RefSeq" id="WP_184330532.1">
    <property type="nucleotide sequence ID" value="NZ_JACHHZ010000002.1"/>
</dbReference>
<evidence type="ECO:0000256" key="7">
    <source>
        <dbReference type="ARBA" id="ARBA00023136"/>
    </source>
</evidence>
<feature type="chain" id="PRO_5032873230" evidence="12">
    <location>
        <begin position="27"/>
        <end position="703"/>
    </location>
</feature>
<dbReference type="EMBL" id="JACHHZ010000002">
    <property type="protein sequence ID" value="MBB6092750.1"/>
    <property type="molecule type" value="Genomic_DNA"/>
</dbReference>
<dbReference type="InterPro" id="IPR010105">
    <property type="entry name" value="TonB_sidphr_rcpt"/>
</dbReference>
<evidence type="ECO:0000256" key="8">
    <source>
        <dbReference type="ARBA" id="ARBA00023170"/>
    </source>
</evidence>
<dbReference type="CDD" id="cd01347">
    <property type="entry name" value="ligand_gated_channel"/>
    <property type="match status" value="1"/>
</dbReference>
<feature type="signal peptide" evidence="12">
    <location>
        <begin position="1"/>
        <end position="26"/>
    </location>
</feature>
<keyword evidence="4 10" id="KW-1134">Transmembrane beta strand</keyword>
<dbReference type="AlphaFoldDB" id="A0A841HKC1"/>
<evidence type="ECO:0000256" key="12">
    <source>
        <dbReference type="SAM" id="SignalP"/>
    </source>
</evidence>
<sequence length="703" mass="77735">MRSRLMGSVAALAVAGVAIPAQGLLAADDNVLEAVLVTAKRADRVSKGATGLDLDIVETPQSISVVTADQMERFGADNINDALRLATGINVEEWETNRTNYMSRGFEIKNTQIDGIGLPNDWGIVTGAIDSFGYEKIEVIRGANGLLTGVGNSAGTINYVRKRPTNDTQGGVSATIGSWDTRRIEADYSTPFTESGSWAGRIVAAAEEGDSWLRGKHNERTYFYGVVDGQIGERGTLTVGYSHQKADTDGNMWGALVFSYKDGTQAEFPRSSSTTQDWTYWNTEHQTAFAEFTYALTDAWDAKLTYNYRSYDDVSQLFYVLTNWEDPGLNPDNTGLLPWPGSWPTEDESNLIDLTLNGDFDAWGRTHEAILGLSYSRSQGTQFTRPVLDSDPAWAAILPAFPYAGDVVPEPVWQPTIVDSTMNQRLKRAYGATRLELSDRLTAIGGFNWAEYHREGMPSGGGRFDQTESELSPYAGVTYRITDSLLAYASYSDIYQPQDQDDFDGNYLDPSKGVNYEVGVKADWFEKRLLTTLALFTAEQENLATYGGTNPETQQYYYVGMDVESKGIEVEATGRPNEYVDLVFGFTALKLEDPQGAEIYTWVPRRTLNFSLASKLPSFPELQFGLNGRWQSDIWTVDSTNGGVIRQDSYATLNAFAAWDITANAYVRVNADNITDEKYIGSLYQVGFYAAPANYSVTVGYKF</sequence>
<dbReference type="GO" id="GO:0009279">
    <property type="term" value="C:cell outer membrane"/>
    <property type="evidence" value="ECO:0007669"/>
    <property type="project" value="UniProtKB-SubCell"/>
</dbReference>
<dbReference type="InterPro" id="IPR039426">
    <property type="entry name" value="TonB-dep_rcpt-like"/>
</dbReference>
<comment type="subcellular location">
    <subcellularLocation>
        <location evidence="1 10">Cell outer membrane</location>
        <topology evidence="1 10">Multi-pass membrane protein</topology>
    </subcellularLocation>
</comment>
<evidence type="ECO:0000256" key="5">
    <source>
        <dbReference type="ARBA" id="ARBA00022692"/>
    </source>
</evidence>
<dbReference type="GO" id="GO:0015891">
    <property type="term" value="P:siderophore transport"/>
    <property type="evidence" value="ECO:0007669"/>
    <property type="project" value="InterPro"/>
</dbReference>
<dbReference type="InterPro" id="IPR012910">
    <property type="entry name" value="Plug_dom"/>
</dbReference>
<feature type="domain" description="TonB-dependent receptor plug" evidence="14">
    <location>
        <begin position="57"/>
        <end position="156"/>
    </location>
</feature>
<keyword evidence="16" id="KW-1185">Reference proteome</keyword>
<evidence type="ECO:0000259" key="13">
    <source>
        <dbReference type="Pfam" id="PF00593"/>
    </source>
</evidence>
<dbReference type="InterPro" id="IPR036942">
    <property type="entry name" value="Beta-barrel_TonB_sf"/>
</dbReference>
<comment type="similarity">
    <text evidence="2 10 11">Belongs to the TonB-dependent receptor family.</text>
</comment>
<keyword evidence="9 10" id="KW-0998">Cell outer membrane</keyword>
<organism evidence="15 16">
    <name type="scientific">Povalibacter uvarum</name>
    <dbReference type="NCBI Taxonomy" id="732238"/>
    <lineage>
        <taxon>Bacteria</taxon>
        <taxon>Pseudomonadati</taxon>
        <taxon>Pseudomonadota</taxon>
        <taxon>Gammaproteobacteria</taxon>
        <taxon>Steroidobacterales</taxon>
        <taxon>Steroidobacteraceae</taxon>
        <taxon>Povalibacter</taxon>
    </lineage>
</organism>
<dbReference type="GO" id="GO:0038023">
    <property type="term" value="F:signaling receptor activity"/>
    <property type="evidence" value="ECO:0007669"/>
    <property type="project" value="InterPro"/>
</dbReference>
<dbReference type="InterPro" id="IPR037066">
    <property type="entry name" value="Plug_dom_sf"/>
</dbReference>
<evidence type="ECO:0000256" key="4">
    <source>
        <dbReference type="ARBA" id="ARBA00022452"/>
    </source>
</evidence>
<evidence type="ECO:0000256" key="9">
    <source>
        <dbReference type="ARBA" id="ARBA00023237"/>
    </source>
</evidence>
<evidence type="ECO:0000313" key="15">
    <source>
        <dbReference type="EMBL" id="MBB6092750.1"/>
    </source>
</evidence>
<keyword evidence="3 10" id="KW-0813">Transport</keyword>
<dbReference type="GO" id="GO:0015344">
    <property type="term" value="F:siderophore uptake transmembrane transporter activity"/>
    <property type="evidence" value="ECO:0007669"/>
    <property type="project" value="TreeGrafter"/>
</dbReference>
<evidence type="ECO:0000256" key="10">
    <source>
        <dbReference type="PROSITE-ProRule" id="PRU01360"/>
    </source>
</evidence>
<feature type="domain" description="TonB-dependent receptor-like beta-barrel" evidence="13">
    <location>
        <begin position="265"/>
        <end position="674"/>
    </location>
</feature>